<reference evidence="13 14" key="1">
    <citation type="submission" date="2016-04" db="EMBL/GenBank/DDBJ databases">
        <authorList>
            <person name="Evans L.H."/>
            <person name="Alamgir A."/>
            <person name="Owens N."/>
            <person name="Weber N.D."/>
            <person name="Virtaneva K."/>
            <person name="Barbian K."/>
            <person name="Babar A."/>
            <person name="Rosenke K."/>
        </authorList>
    </citation>
    <scope>NUCLEOTIDE SEQUENCE [LARGE SCALE GENOMIC DNA]</scope>
    <source>
        <strain evidence="14">S5(T) (JCM 30642 \VKM B-2941)</strain>
    </source>
</reference>
<feature type="binding site" evidence="11">
    <location>
        <position position="189"/>
    </location>
    <ligand>
        <name>FMN</name>
        <dbReference type="ChEBI" id="CHEBI:58210"/>
    </ligand>
</feature>
<keyword evidence="9 11" id="KW-0413">Isomerase</keyword>
<feature type="binding site" evidence="11">
    <location>
        <begin position="92"/>
        <end position="94"/>
    </location>
    <ligand>
        <name>substrate</name>
    </ligand>
</feature>
<feature type="binding site" evidence="11">
    <location>
        <begin position="5"/>
        <end position="6"/>
    </location>
    <ligand>
        <name>substrate</name>
    </ligand>
</feature>
<dbReference type="EMBL" id="LT671858">
    <property type="protein sequence ID" value="SIM30147.1"/>
    <property type="molecule type" value="Genomic_DNA"/>
</dbReference>
<feature type="binding site" evidence="11">
    <location>
        <position position="160"/>
    </location>
    <ligand>
        <name>Mg(2+)</name>
        <dbReference type="ChEBI" id="CHEBI:18420"/>
    </ligand>
</feature>
<feature type="binding site" evidence="11">
    <location>
        <position position="120"/>
    </location>
    <ligand>
        <name>FMN</name>
        <dbReference type="ChEBI" id="CHEBI:58210"/>
    </ligand>
</feature>
<dbReference type="Pfam" id="PF01070">
    <property type="entry name" value="FMN_dh"/>
    <property type="match status" value="1"/>
</dbReference>
<comment type="subunit">
    <text evidence="10 11">Homooctamer. Dimer of tetramers.</text>
</comment>
<sequence>MIENRKEDHIRIAEGKEVNASHNYWDDITLIHRSIPEVDYDSIDTRVNFHGNRVEYPILISSMTGGTDLAKKINENLAWAAEKFNIPMGLGSMRAAAEKKELAGTYSVINNYKIPFKLANIGAPQLIGQDKDAMSREKIDYLMELIDAKFLIIHFNFLQEMIQPEGDRNAKGVMEKVKELAASYPVIAKETGAGFSERDIDMLIDANVKAIDVGGLGGTTFAAIEYYRAERQGEGEKAIAGKTFWNWGVPSPISLKIINGRIPAIGSGGLRNGLDLARAISMGASMGGFARTLLKGADESRESIEKNINAIIRELKIAMFLTGSGNVEDLKRADKFIHGELKEWSDYYDRRF</sequence>
<comment type="caution">
    <text evidence="11">Lacks conserved residue(s) required for the propagation of feature annotation.</text>
</comment>
<dbReference type="HAMAP" id="MF_00354">
    <property type="entry name" value="Idi_2"/>
    <property type="match status" value="1"/>
</dbReference>
<gene>
    <name evidence="11" type="primary">fni</name>
    <name evidence="13" type="ORF">CSP5_0048</name>
</gene>
<comment type="catalytic activity">
    <reaction evidence="11">
        <text>isopentenyl diphosphate = dimethylallyl diphosphate</text>
        <dbReference type="Rhea" id="RHEA:23284"/>
        <dbReference type="ChEBI" id="CHEBI:57623"/>
        <dbReference type="ChEBI" id="CHEBI:128769"/>
        <dbReference type="EC" id="5.3.3.2"/>
    </reaction>
</comment>
<dbReference type="InterPro" id="IPR000262">
    <property type="entry name" value="FMN-dep_DH"/>
</dbReference>
<accession>A0A1N5S2H7</accession>
<comment type="function">
    <text evidence="11">Involved in the biosynthesis of isoprenoids. Catalyzes the 1,3-allylic rearrangement of the homoallylic substrate isopentenyl (IPP) to its allylic isomer, dimethylallyl diphosphate (DMAPP).</text>
</comment>
<dbReference type="GO" id="GO:0004452">
    <property type="term" value="F:isopentenyl-diphosphate delta-isomerase activity"/>
    <property type="evidence" value="ECO:0007669"/>
    <property type="project" value="UniProtKB-UniRule"/>
</dbReference>
<evidence type="ECO:0000256" key="4">
    <source>
        <dbReference type="ARBA" id="ARBA00022643"/>
    </source>
</evidence>
<feature type="binding site" evidence="11">
    <location>
        <position position="92"/>
    </location>
    <ligand>
        <name>FMN</name>
        <dbReference type="ChEBI" id="CHEBI:58210"/>
    </ligand>
</feature>
<organism evidence="13 14">
    <name type="scientific">Cuniculiplasma divulgatum</name>
    <dbReference type="NCBI Taxonomy" id="1673428"/>
    <lineage>
        <taxon>Archaea</taxon>
        <taxon>Methanobacteriati</taxon>
        <taxon>Thermoplasmatota</taxon>
        <taxon>Thermoplasmata</taxon>
        <taxon>Thermoplasmatales</taxon>
        <taxon>Cuniculiplasmataceae</taxon>
        <taxon>Cuniculiplasma</taxon>
    </lineage>
</organism>
<keyword evidence="3 11" id="KW-0285">Flavoprotein</keyword>
<dbReference type="Proteomes" id="UP000195607">
    <property type="component" value="Chromosome I"/>
</dbReference>
<evidence type="ECO:0000313" key="13">
    <source>
        <dbReference type="EMBL" id="SIM30147.1"/>
    </source>
</evidence>
<dbReference type="InterPro" id="IPR011179">
    <property type="entry name" value="IPdP_isomerase"/>
</dbReference>
<keyword evidence="5 11" id="KW-0479">Metal-binding</keyword>
<feature type="binding site" evidence="11">
    <location>
        <begin position="62"/>
        <end position="64"/>
    </location>
    <ligand>
        <name>FMN</name>
        <dbReference type="ChEBI" id="CHEBI:58210"/>
    </ligand>
</feature>
<dbReference type="GO" id="GO:0000287">
    <property type="term" value="F:magnesium ion binding"/>
    <property type="evidence" value="ECO:0007669"/>
    <property type="project" value="UniProtKB-UniRule"/>
</dbReference>
<dbReference type="GO" id="GO:0016491">
    <property type="term" value="F:oxidoreductase activity"/>
    <property type="evidence" value="ECO:0007669"/>
    <property type="project" value="InterPro"/>
</dbReference>
<evidence type="ECO:0000256" key="8">
    <source>
        <dbReference type="ARBA" id="ARBA00023229"/>
    </source>
</evidence>
<feature type="domain" description="FMN-dependent dehydrogenase" evidence="12">
    <location>
        <begin position="16"/>
        <end position="333"/>
    </location>
</feature>
<comment type="cofactor">
    <cofactor evidence="1 11">
        <name>FMN</name>
        <dbReference type="ChEBI" id="CHEBI:58210"/>
    </cofactor>
</comment>
<dbReference type="NCBIfam" id="TIGR02151">
    <property type="entry name" value="IPP_isom_2"/>
    <property type="match status" value="1"/>
</dbReference>
<dbReference type="PANTHER" id="PTHR43665:SF1">
    <property type="entry name" value="ISOPENTENYL-DIPHOSPHATE DELTA-ISOMERASE"/>
    <property type="match status" value="1"/>
</dbReference>
<dbReference type="Gene3D" id="3.20.20.70">
    <property type="entry name" value="Aldolase class I"/>
    <property type="match status" value="1"/>
</dbReference>
<feature type="binding site" evidence="11">
    <location>
        <position position="219"/>
    </location>
    <ligand>
        <name>FMN</name>
        <dbReference type="ChEBI" id="CHEBI:58210"/>
    </ligand>
</feature>
<dbReference type="RefSeq" id="WP_021789572.1">
    <property type="nucleotide sequence ID" value="NZ_LT671858.1"/>
</dbReference>
<dbReference type="InterPro" id="IPR013785">
    <property type="entry name" value="Aldolase_TIM"/>
</dbReference>
<comment type="subcellular location">
    <subcellularLocation>
        <location evidence="11">Cytoplasm</location>
    </subcellularLocation>
</comment>
<dbReference type="GO" id="GO:0005737">
    <property type="term" value="C:cytoplasm"/>
    <property type="evidence" value="ECO:0007669"/>
    <property type="project" value="UniProtKB-SubCell"/>
</dbReference>
<feature type="binding site" evidence="11">
    <location>
        <begin position="290"/>
        <end position="291"/>
    </location>
    <ligand>
        <name>FMN</name>
        <dbReference type="ChEBI" id="CHEBI:58210"/>
    </ligand>
</feature>
<evidence type="ECO:0000256" key="9">
    <source>
        <dbReference type="ARBA" id="ARBA00023235"/>
    </source>
</evidence>
<name>A0A1N5S2H7_9ARCH</name>
<keyword evidence="6 11" id="KW-0460">Magnesium</keyword>
<evidence type="ECO:0000256" key="2">
    <source>
        <dbReference type="ARBA" id="ARBA00022490"/>
    </source>
</evidence>
<dbReference type="GO" id="GO:0070402">
    <property type="term" value="F:NADPH binding"/>
    <property type="evidence" value="ECO:0007669"/>
    <property type="project" value="UniProtKB-UniRule"/>
</dbReference>
<dbReference type="PANTHER" id="PTHR43665">
    <property type="entry name" value="ISOPENTENYL-DIPHOSPHATE DELTA-ISOMERASE"/>
    <property type="match status" value="1"/>
</dbReference>
<protein>
    <recommendedName>
        <fullName evidence="11">Isopentenyl-diphosphate delta-isomerase</fullName>
        <shortName evidence="11">IPP isomerase</shortName>
        <ecNumber evidence="11">5.3.3.2</ecNumber>
    </recommendedName>
    <alternativeName>
        <fullName evidence="11">Isopentenyl diphosphate:dimethylallyl diphosphate isomerase</fullName>
    </alternativeName>
    <alternativeName>
        <fullName evidence="11">Isopentenyl pyrophosphate isomerase</fullName>
    </alternativeName>
    <alternativeName>
        <fullName evidence="11">Type 2 isopentenyl diphosphate isomerase</fullName>
        <shortName evidence="11">IDI-2</shortName>
    </alternativeName>
</protein>
<evidence type="ECO:0000259" key="12">
    <source>
        <dbReference type="Pfam" id="PF01070"/>
    </source>
</evidence>
<dbReference type="GeneID" id="41587370"/>
<evidence type="ECO:0000256" key="6">
    <source>
        <dbReference type="ARBA" id="ARBA00022842"/>
    </source>
</evidence>
<evidence type="ECO:0000313" key="14">
    <source>
        <dbReference type="Proteomes" id="UP000195607"/>
    </source>
</evidence>
<evidence type="ECO:0000256" key="3">
    <source>
        <dbReference type="ARBA" id="ARBA00022630"/>
    </source>
</evidence>
<dbReference type="GO" id="GO:0010181">
    <property type="term" value="F:FMN binding"/>
    <property type="evidence" value="ECO:0007669"/>
    <property type="project" value="UniProtKB-UniRule"/>
</dbReference>
<dbReference type="CDD" id="cd02811">
    <property type="entry name" value="IDI-2_FMN"/>
    <property type="match status" value="1"/>
</dbReference>
<evidence type="ECO:0000256" key="10">
    <source>
        <dbReference type="ARBA" id="ARBA00025810"/>
    </source>
</evidence>
<proteinExistence type="inferred from homology"/>
<comment type="cofactor">
    <cofactor evidence="11">
        <name>Mg(2+)</name>
        <dbReference type="ChEBI" id="CHEBI:18420"/>
    </cofactor>
</comment>
<dbReference type="EC" id="5.3.3.2" evidence="11"/>
<feature type="binding site" evidence="11">
    <location>
        <position position="61"/>
    </location>
    <ligand>
        <name>FMN</name>
        <dbReference type="ChEBI" id="CHEBI:58210"/>
    </ligand>
</feature>
<evidence type="ECO:0000256" key="7">
    <source>
        <dbReference type="ARBA" id="ARBA00022857"/>
    </source>
</evidence>
<keyword evidence="7 11" id="KW-0521">NADP</keyword>
<comment type="cofactor">
    <cofactor evidence="11">
        <name>NADPH</name>
        <dbReference type="ChEBI" id="CHEBI:57783"/>
    </cofactor>
</comment>
<evidence type="ECO:0000256" key="11">
    <source>
        <dbReference type="HAMAP-Rule" id="MF_00354"/>
    </source>
</evidence>
<feature type="binding site" evidence="11">
    <location>
        <begin position="269"/>
        <end position="271"/>
    </location>
    <ligand>
        <name>FMN</name>
        <dbReference type="ChEBI" id="CHEBI:58210"/>
    </ligand>
</feature>
<keyword evidence="8 11" id="KW-0414">Isoprene biosynthesis</keyword>
<keyword evidence="4 11" id="KW-0288">FMN</keyword>
<comment type="similarity">
    <text evidence="11">Belongs to the IPP isomerase type 2 family.</text>
</comment>
<evidence type="ECO:0000256" key="5">
    <source>
        <dbReference type="ARBA" id="ARBA00022723"/>
    </source>
</evidence>
<dbReference type="SUPFAM" id="SSF51395">
    <property type="entry name" value="FMN-linked oxidoreductases"/>
    <property type="match status" value="1"/>
</dbReference>
<evidence type="ECO:0000256" key="1">
    <source>
        <dbReference type="ARBA" id="ARBA00001917"/>
    </source>
</evidence>
<dbReference type="AlphaFoldDB" id="A0A1N5S2H7"/>
<feature type="binding site" evidence="11">
    <location>
        <position position="159"/>
    </location>
    <ligand>
        <name>substrate</name>
    </ligand>
</feature>
<dbReference type="GO" id="GO:0008299">
    <property type="term" value="P:isoprenoid biosynthetic process"/>
    <property type="evidence" value="ECO:0007669"/>
    <property type="project" value="UniProtKB-UniRule"/>
</dbReference>
<dbReference type="PIRSF" id="PIRSF003314">
    <property type="entry name" value="IPP_isomerase"/>
    <property type="match status" value="1"/>
</dbReference>
<keyword evidence="2 11" id="KW-0963">Cytoplasm</keyword>